<keyword evidence="1" id="KW-0732">Signal</keyword>
<name>A0ABV4E740_9GAMM</name>
<reference evidence="2 3" key="1">
    <citation type="submission" date="2024-07" db="EMBL/GenBank/DDBJ databases">
        <authorList>
            <person name="Hebao G."/>
        </authorList>
    </citation>
    <scope>NUCLEOTIDE SEQUENCE [LARGE SCALE GENOMIC DNA]</scope>
    <source>
        <strain evidence="2 3">ACCC 02193</strain>
    </source>
</reference>
<sequence length="76" mass="7846">MKKYAFLIALAISGTGFAAVPARPAGVQTTTACEPGFCLPLVRAGDELALGIGSIDRQARRVLEPASAGMLTEPTE</sequence>
<evidence type="ECO:0000313" key="3">
    <source>
        <dbReference type="Proteomes" id="UP001565243"/>
    </source>
</evidence>
<dbReference type="Proteomes" id="UP001565243">
    <property type="component" value="Unassembled WGS sequence"/>
</dbReference>
<evidence type="ECO:0000256" key="1">
    <source>
        <dbReference type="SAM" id="SignalP"/>
    </source>
</evidence>
<dbReference type="EMBL" id="JBGFFX010000004">
    <property type="protein sequence ID" value="MEY8770722.1"/>
    <property type="molecule type" value="Genomic_DNA"/>
</dbReference>
<gene>
    <name evidence="2" type="ORF">AB6T85_09815</name>
</gene>
<feature type="chain" id="PRO_5045925480" evidence="1">
    <location>
        <begin position="19"/>
        <end position="76"/>
    </location>
</feature>
<comment type="caution">
    <text evidence="2">The sequence shown here is derived from an EMBL/GenBank/DDBJ whole genome shotgun (WGS) entry which is preliminary data.</text>
</comment>
<organism evidence="2 3">
    <name type="scientific">Erwinia aeris</name>
    <dbReference type="NCBI Taxonomy" id="3239803"/>
    <lineage>
        <taxon>Bacteria</taxon>
        <taxon>Pseudomonadati</taxon>
        <taxon>Pseudomonadota</taxon>
        <taxon>Gammaproteobacteria</taxon>
        <taxon>Enterobacterales</taxon>
        <taxon>Erwiniaceae</taxon>
        <taxon>Erwinia</taxon>
    </lineage>
</organism>
<proteinExistence type="predicted"/>
<keyword evidence="3" id="KW-1185">Reference proteome</keyword>
<dbReference type="RefSeq" id="WP_253456306.1">
    <property type="nucleotide sequence ID" value="NZ_JBGFFX010000004.1"/>
</dbReference>
<feature type="signal peptide" evidence="1">
    <location>
        <begin position="1"/>
        <end position="18"/>
    </location>
</feature>
<protein>
    <submittedName>
        <fullName evidence="2">Uncharacterized protein</fullName>
    </submittedName>
</protein>
<accession>A0ABV4E740</accession>
<evidence type="ECO:0000313" key="2">
    <source>
        <dbReference type="EMBL" id="MEY8770722.1"/>
    </source>
</evidence>